<dbReference type="Pfam" id="PF12952">
    <property type="entry name" value="DUF3841"/>
    <property type="match status" value="1"/>
</dbReference>
<protein>
    <submittedName>
        <fullName evidence="1">DUF3841 domain-containing protein</fullName>
    </submittedName>
</protein>
<evidence type="ECO:0000313" key="1">
    <source>
        <dbReference type="EMBL" id="QHT69507.1"/>
    </source>
</evidence>
<gene>
    <name evidence="1" type="ORF">GXP67_24100</name>
</gene>
<organism evidence="1 2">
    <name type="scientific">Rhodocytophaga rosea</name>
    <dbReference type="NCBI Taxonomy" id="2704465"/>
    <lineage>
        <taxon>Bacteria</taxon>
        <taxon>Pseudomonadati</taxon>
        <taxon>Bacteroidota</taxon>
        <taxon>Cytophagia</taxon>
        <taxon>Cytophagales</taxon>
        <taxon>Rhodocytophagaceae</taxon>
        <taxon>Rhodocytophaga</taxon>
    </lineage>
</organism>
<evidence type="ECO:0000313" key="2">
    <source>
        <dbReference type="Proteomes" id="UP000480178"/>
    </source>
</evidence>
<dbReference type="RefSeq" id="WP_162445496.1">
    <property type="nucleotide sequence ID" value="NZ_CP048222.1"/>
</dbReference>
<keyword evidence="2" id="KW-1185">Reference proteome</keyword>
<dbReference type="AlphaFoldDB" id="A0A6C0GNJ5"/>
<proteinExistence type="predicted"/>
<name>A0A6C0GNJ5_9BACT</name>
<dbReference type="Proteomes" id="UP000480178">
    <property type="component" value="Chromosome"/>
</dbReference>
<accession>A0A6C0GNJ5</accession>
<sequence length="200" mass="23909">MFTNQKQLDLDINPMLEKKYRLWTFQATEAIEELKTKGILQIRWDEYSPKNNFVPAYQWMAKQMETRNISCNNHAPVWAWHSCTTYEKAPTLVDARCLLSDMQIEFGIQTIEFECPAELVLLSRYGEWNVIFFDFFPYDKAPIDIDKKTENRLFATERKQFRKYDSIQASLPYLKLEWVKDIRDLNLKPGDRTYNKKELV</sequence>
<dbReference type="KEGG" id="rhoz:GXP67_24100"/>
<dbReference type="EMBL" id="CP048222">
    <property type="protein sequence ID" value="QHT69507.1"/>
    <property type="molecule type" value="Genomic_DNA"/>
</dbReference>
<dbReference type="InterPro" id="IPR024211">
    <property type="entry name" value="DUF3841"/>
</dbReference>
<reference evidence="1 2" key="1">
    <citation type="submission" date="2020-01" db="EMBL/GenBank/DDBJ databases">
        <authorList>
            <person name="Kim M.K."/>
        </authorList>
    </citation>
    <scope>NUCLEOTIDE SEQUENCE [LARGE SCALE GENOMIC DNA]</scope>
    <source>
        <strain evidence="1 2">172606-1</strain>
    </source>
</reference>